<evidence type="ECO:0000313" key="3">
    <source>
        <dbReference type="EMBL" id="BDS12216.1"/>
    </source>
</evidence>
<evidence type="ECO:0000313" key="4">
    <source>
        <dbReference type="Proteomes" id="UP001060919"/>
    </source>
</evidence>
<reference evidence="3" key="1">
    <citation type="submission" date="2022-09" db="EMBL/GenBank/DDBJ databases">
        <title>Aureispira anguillicida sp. nov., isolated from Leptocephalus of Japanese eel Anguilla japonica.</title>
        <authorList>
            <person name="Yuasa K."/>
            <person name="Mekata T."/>
            <person name="Ikunari K."/>
        </authorList>
    </citation>
    <scope>NUCLEOTIDE SEQUENCE</scope>
    <source>
        <strain evidence="3">EL160426</strain>
    </source>
</reference>
<dbReference type="PANTHER" id="PTHR35174:SF1">
    <property type="entry name" value="BLL0086 PROTEIN"/>
    <property type="match status" value="1"/>
</dbReference>
<proteinExistence type="inferred from homology"/>
<dbReference type="Pfam" id="PF03795">
    <property type="entry name" value="YCII"/>
    <property type="match status" value="1"/>
</dbReference>
<dbReference type="InterPro" id="IPR011008">
    <property type="entry name" value="Dimeric_a/b-barrel"/>
</dbReference>
<sequence>MSYLIKLDRYKVVIDSIINTQNEIEMKEFMMIFRNDYNPNIKPSPEQLQANVKKWQDWIGGIAAQGKFVGTNRLGFEGKTLNPNNVITDGPYTEIKEIIGGYIIVKSNTIDEALELAKNCPVLDIGGNVEVRDIMSITL</sequence>
<dbReference type="Gene3D" id="3.30.70.1060">
    <property type="entry name" value="Dimeric alpha+beta barrel"/>
    <property type="match status" value="1"/>
</dbReference>
<dbReference type="EMBL" id="AP026867">
    <property type="protein sequence ID" value="BDS12216.1"/>
    <property type="molecule type" value="Genomic_DNA"/>
</dbReference>
<evidence type="ECO:0000256" key="1">
    <source>
        <dbReference type="ARBA" id="ARBA00007689"/>
    </source>
</evidence>
<name>A0A916DSZ4_9BACT</name>
<feature type="domain" description="YCII-related" evidence="2">
    <location>
        <begin position="40"/>
        <end position="136"/>
    </location>
</feature>
<protein>
    <submittedName>
        <fullName evidence="3">YciI family protein</fullName>
    </submittedName>
</protein>
<dbReference type="SUPFAM" id="SSF54909">
    <property type="entry name" value="Dimeric alpha+beta barrel"/>
    <property type="match status" value="1"/>
</dbReference>
<gene>
    <name evidence="3" type="ORF">AsAng_0029350</name>
</gene>
<dbReference type="Proteomes" id="UP001060919">
    <property type="component" value="Chromosome"/>
</dbReference>
<dbReference type="PANTHER" id="PTHR35174">
    <property type="entry name" value="BLL7171 PROTEIN-RELATED"/>
    <property type="match status" value="1"/>
</dbReference>
<dbReference type="KEGG" id="aup:AsAng_0029350"/>
<comment type="similarity">
    <text evidence="1">Belongs to the YciI family.</text>
</comment>
<evidence type="ECO:0000259" key="2">
    <source>
        <dbReference type="Pfam" id="PF03795"/>
    </source>
</evidence>
<accession>A0A916DSZ4</accession>
<dbReference type="AlphaFoldDB" id="A0A916DSZ4"/>
<keyword evidence="4" id="KW-1185">Reference proteome</keyword>
<dbReference type="InterPro" id="IPR005545">
    <property type="entry name" value="YCII"/>
</dbReference>
<organism evidence="3 4">
    <name type="scientific">Aureispira anguillae</name>
    <dbReference type="NCBI Taxonomy" id="2864201"/>
    <lineage>
        <taxon>Bacteria</taxon>
        <taxon>Pseudomonadati</taxon>
        <taxon>Bacteroidota</taxon>
        <taxon>Saprospiria</taxon>
        <taxon>Saprospirales</taxon>
        <taxon>Saprospiraceae</taxon>
        <taxon>Aureispira</taxon>
    </lineage>
</organism>